<dbReference type="Proteomes" id="UP000433876">
    <property type="component" value="Unassembled WGS sequence"/>
</dbReference>
<dbReference type="VEuPathDB" id="FungiDB:SMAC_08498"/>
<accession>A0A8S8ZRT4</accession>
<name>A0A8S8ZRT4_SORMA</name>
<organism evidence="1 2">
    <name type="scientific">Sordaria macrospora</name>
    <dbReference type="NCBI Taxonomy" id="5147"/>
    <lineage>
        <taxon>Eukaryota</taxon>
        <taxon>Fungi</taxon>
        <taxon>Dikarya</taxon>
        <taxon>Ascomycota</taxon>
        <taxon>Pezizomycotina</taxon>
        <taxon>Sordariomycetes</taxon>
        <taxon>Sordariomycetidae</taxon>
        <taxon>Sordariales</taxon>
        <taxon>Sordariaceae</taxon>
        <taxon>Sordaria</taxon>
    </lineage>
</organism>
<dbReference type="AlphaFoldDB" id="A0A8S8ZRT4"/>
<proteinExistence type="predicted"/>
<dbReference type="EMBL" id="NMPR01000060">
    <property type="protein sequence ID" value="KAA8632179.1"/>
    <property type="molecule type" value="Genomic_DNA"/>
</dbReference>
<evidence type="ECO:0008006" key="3">
    <source>
        <dbReference type="Google" id="ProtNLM"/>
    </source>
</evidence>
<sequence length="217" mass="23957">MDASQETSSLDKTSLATISLLESRLRRIEHILYGPSDPPAQAPSSSATTSLAQLEHRFNVLIRRFRVYAELLKIHKANPTLFHTSPSSDGKLPPTDLPQSAILATVLSYASQFPQTASALVAAAPDNTIESAIPDTKLSAELASLIPRMKGLEAIQLAQEAEIAELRERSETVMKAWYERRVLGYGKFVAEGEGRVEKCELRVRRAERVREMDAAIE</sequence>
<dbReference type="OMA" id="WYEVGLV"/>
<protein>
    <recommendedName>
        <fullName evidence="3">RO10 protein</fullName>
    </recommendedName>
</protein>
<reference evidence="1 2" key="1">
    <citation type="submission" date="2017-07" db="EMBL/GenBank/DDBJ databases">
        <title>Genome sequence of the Sordaria macrospora wild type strain R19027.</title>
        <authorList>
            <person name="Nowrousian M."/>
            <person name="Teichert I."/>
            <person name="Kueck U."/>
        </authorList>
    </citation>
    <scope>NUCLEOTIDE SEQUENCE [LARGE SCALE GENOMIC DNA]</scope>
    <source>
        <strain evidence="1 2">R19027</strain>
        <tissue evidence="1">Mycelium</tissue>
    </source>
</reference>
<evidence type="ECO:0000313" key="1">
    <source>
        <dbReference type="EMBL" id="KAA8632179.1"/>
    </source>
</evidence>
<evidence type="ECO:0000313" key="2">
    <source>
        <dbReference type="Proteomes" id="UP000433876"/>
    </source>
</evidence>
<comment type="caution">
    <text evidence="1">The sequence shown here is derived from an EMBL/GenBank/DDBJ whole genome shotgun (WGS) entry which is preliminary data.</text>
</comment>
<gene>
    <name evidence="1" type="ORF">SMACR_08498</name>
</gene>